<feature type="region of interest" description="Disordered" evidence="2">
    <location>
        <begin position="877"/>
        <end position="904"/>
    </location>
</feature>
<sequence>MFPFRRPPEISSAATVKLNISLDPRWQRVSLESGASSSPTSTMITPPQPTMTVPLDLESAGREFDKWLDWNGAANTSSGTSFDGNLAAGPDNLGRLPISPSSTVNGDAHLAPIKTDFLTAPPSHDLLTPRHSSASPESRSSMEMRLSGDTLRDEPTPSQRPMLKRKLSPTDVPTIDYRSGAPAPAIKKRPHNIIEKRYRANLNEKIAELRDSVPSLRLAQKSRIRDTAGDSDEDDLDGLTPSNKLNKASILTKAVEYIRHLEFRTKRLEEENNALKERLETLDKVITQGGHDAQRAAAFTSDVVIEESSTPPTAQSPSSTSTTTANPPQGLIPLPESWKRLRQSQPQDHYGHVYQTPAERSRFKGKWPTKIMLGSLAALMVVDGLSESDLGTESREKGLFGIPLEILDGWSFLRSPRIYLATFTRYCQTGGVIPLIKGFIALTFLAFLIFSYLFNSKPPPKSDMEESATRSSQAPVPASPIEVRRRAWSTSMQELQLPHHNFFPEWLAITSEWLKYTFGYLFGPRAYAWLTGRNADDTVARIKAWDIAIDAQLAGGDAEVSRSRLLLTIFGAGNLPRTPLRLMLKSLHCRVLLWNVGALGTGLSRIANRLGKFFANRQWSRAKTSQDNLPLHHAERLPRHLSEMLDMPCDEVFQDTICQRAYNLMYDRPTEEGSTNPLLDVVVEDHAVRSPLDAVAAWRSSLSLTQALDLSLQTPEASELIQEHLTAALKIAPPGSAAETRALAASSVLSCSDRSAYLEDAFKAMEIIPNPTTRHEAEVRPPFIIDSSTPISARTDILNCLHCAETLRILDHDNDPNKARAFFEAKTLAINSTQLLAQAALKHLLWRLPLIETPAPAGREEVGITPHDHIFPADVSVMRNSKGKPPRRHSTVSNDSGYDSQDASMSAWDVDLESRCSNEMDTAFRSDI</sequence>
<evidence type="ECO:0000256" key="1">
    <source>
        <dbReference type="SAM" id="Coils"/>
    </source>
</evidence>
<dbReference type="Pfam" id="PF09427">
    <property type="entry name" value="DUF2014"/>
    <property type="match status" value="1"/>
</dbReference>
<dbReference type="GO" id="GO:0046983">
    <property type="term" value="F:protein dimerization activity"/>
    <property type="evidence" value="ECO:0007669"/>
    <property type="project" value="InterPro"/>
</dbReference>
<evidence type="ECO:0000256" key="3">
    <source>
        <dbReference type="SAM" id="Phobius"/>
    </source>
</evidence>
<organism evidence="5 6">
    <name type="scientific">Phialophora macrospora</name>
    <dbReference type="NCBI Taxonomy" id="1851006"/>
    <lineage>
        <taxon>Eukaryota</taxon>
        <taxon>Fungi</taxon>
        <taxon>Dikarya</taxon>
        <taxon>Ascomycota</taxon>
        <taxon>Pezizomycotina</taxon>
        <taxon>Eurotiomycetes</taxon>
        <taxon>Chaetothyriomycetidae</taxon>
        <taxon>Chaetothyriales</taxon>
        <taxon>Herpotrichiellaceae</taxon>
        <taxon>Phialophora</taxon>
    </lineage>
</organism>
<feature type="compositionally biased region" description="Polar residues" evidence="2">
    <location>
        <begin position="891"/>
        <end position="904"/>
    </location>
</feature>
<dbReference type="PANTHER" id="PTHR47336">
    <property type="entry name" value="TRANSCRIPTION FACTOR HMS1-RELATED"/>
    <property type="match status" value="1"/>
</dbReference>
<keyword evidence="1" id="KW-0175">Coiled coil</keyword>
<feature type="compositionally biased region" description="Basic residues" evidence="2">
    <location>
        <begin position="881"/>
        <end position="890"/>
    </location>
</feature>
<evidence type="ECO:0000313" key="6">
    <source>
        <dbReference type="Proteomes" id="UP000054266"/>
    </source>
</evidence>
<dbReference type="SMART" id="SM00353">
    <property type="entry name" value="HLH"/>
    <property type="match status" value="1"/>
</dbReference>
<keyword evidence="3" id="KW-1133">Transmembrane helix</keyword>
<feature type="transmembrane region" description="Helical" evidence="3">
    <location>
        <begin position="435"/>
        <end position="454"/>
    </location>
</feature>
<dbReference type="InterPro" id="IPR052099">
    <property type="entry name" value="Regulatory_TF_Diverse"/>
</dbReference>
<dbReference type="AlphaFoldDB" id="A0A0D2G493"/>
<evidence type="ECO:0000259" key="4">
    <source>
        <dbReference type="PROSITE" id="PS50888"/>
    </source>
</evidence>
<dbReference type="Proteomes" id="UP000054266">
    <property type="component" value="Unassembled WGS sequence"/>
</dbReference>
<name>A0A0D2G493_9EURO</name>
<dbReference type="CDD" id="cd11399">
    <property type="entry name" value="bHLHzip_scHMS1_like"/>
    <property type="match status" value="1"/>
</dbReference>
<reference evidence="5 6" key="1">
    <citation type="submission" date="2015-01" db="EMBL/GenBank/DDBJ databases">
        <title>The Genome Sequence of Capronia semiimmersa CBS27337.</title>
        <authorList>
            <consortium name="The Broad Institute Genomics Platform"/>
            <person name="Cuomo C."/>
            <person name="de Hoog S."/>
            <person name="Gorbushina A."/>
            <person name="Stielow B."/>
            <person name="Teixiera M."/>
            <person name="Abouelleil A."/>
            <person name="Chapman S.B."/>
            <person name="Priest M."/>
            <person name="Young S.K."/>
            <person name="Wortman J."/>
            <person name="Nusbaum C."/>
            <person name="Birren B."/>
        </authorList>
    </citation>
    <scope>NUCLEOTIDE SEQUENCE [LARGE SCALE GENOMIC DNA]</scope>
    <source>
        <strain evidence="5 6">CBS 27337</strain>
    </source>
</reference>
<protein>
    <recommendedName>
        <fullName evidence="4">BHLH domain-containing protein</fullName>
    </recommendedName>
</protein>
<feature type="region of interest" description="Disordered" evidence="2">
    <location>
        <begin position="305"/>
        <end position="334"/>
    </location>
</feature>
<dbReference type="InterPro" id="IPR011598">
    <property type="entry name" value="bHLH_dom"/>
</dbReference>
<feature type="domain" description="BHLH" evidence="4">
    <location>
        <begin position="186"/>
        <end position="261"/>
    </location>
</feature>
<feature type="compositionally biased region" description="Low complexity" evidence="2">
    <location>
        <begin position="132"/>
        <end position="147"/>
    </location>
</feature>
<dbReference type="SUPFAM" id="SSF47459">
    <property type="entry name" value="HLH, helix-loop-helix DNA-binding domain"/>
    <property type="match status" value="1"/>
</dbReference>
<keyword evidence="3" id="KW-0472">Membrane</keyword>
<dbReference type="GO" id="GO:0032933">
    <property type="term" value="P:SREBP signaling pathway"/>
    <property type="evidence" value="ECO:0007669"/>
    <property type="project" value="InterPro"/>
</dbReference>
<keyword evidence="6" id="KW-1185">Reference proteome</keyword>
<dbReference type="PROSITE" id="PS50888">
    <property type="entry name" value="BHLH"/>
    <property type="match status" value="1"/>
</dbReference>
<accession>A0A0D2G493</accession>
<dbReference type="GO" id="GO:0045944">
    <property type="term" value="P:positive regulation of transcription by RNA polymerase II"/>
    <property type="evidence" value="ECO:0007669"/>
    <property type="project" value="InterPro"/>
</dbReference>
<proteinExistence type="predicted"/>
<feature type="compositionally biased region" description="Low complexity" evidence="2">
    <location>
        <begin position="308"/>
        <end position="329"/>
    </location>
</feature>
<evidence type="ECO:0000256" key="2">
    <source>
        <dbReference type="SAM" id="MobiDB-lite"/>
    </source>
</evidence>
<dbReference type="InterPro" id="IPR036638">
    <property type="entry name" value="HLH_DNA-bd_sf"/>
</dbReference>
<dbReference type="Gene3D" id="4.10.280.10">
    <property type="entry name" value="Helix-loop-helix DNA-binding domain"/>
    <property type="match status" value="1"/>
</dbReference>
<feature type="coiled-coil region" evidence="1">
    <location>
        <begin position="258"/>
        <end position="285"/>
    </location>
</feature>
<dbReference type="PANTHER" id="PTHR47336:SF4">
    <property type="entry name" value="BHLH TRANSCRIPTION FACTOR (EUROFUNG)"/>
    <property type="match status" value="1"/>
</dbReference>
<feature type="region of interest" description="Disordered" evidence="2">
    <location>
        <begin position="117"/>
        <end position="184"/>
    </location>
</feature>
<dbReference type="Pfam" id="PF00010">
    <property type="entry name" value="HLH"/>
    <property type="match status" value="1"/>
</dbReference>
<evidence type="ECO:0000313" key="5">
    <source>
        <dbReference type="EMBL" id="KIW73605.1"/>
    </source>
</evidence>
<dbReference type="InterPro" id="IPR019006">
    <property type="entry name" value="Sre1_C"/>
</dbReference>
<dbReference type="EMBL" id="KN846956">
    <property type="protein sequence ID" value="KIW73605.1"/>
    <property type="molecule type" value="Genomic_DNA"/>
</dbReference>
<keyword evidence="3" id="KW-0812">Transmembrane</keyword>
<gene>
    <name evidence="5" type="ORF">PV04_01709</name>
</gene>
<dbReference type="STRING" id="5601.A0A0D2G493"/>